<dbReference type="InterPro" id="IPR016162">
    <property type="entry name" value="Ald_DH_N"/>
</dbReference>
<dbReference type="Proteomes" id="UP001206126">
    <property type="component" value="Unassembled WGS sequence"/>
</dbReference>
<keyword evidence="7" id="KW-1185">Reference proteome</keyword>
<dbReference type="InterPro" id="IPR029510">
    <property type="entry name" value="Ald_DH_CS_GLU"/>
</dbReference>
<dbReference type="PANTHER" id="PTHR43353:SF5">
    <property type="entry name" value="SUCCINATE-SEMIALDEHYDE DEHYDROGENASE, MITOCHONDRIAL"/>
    <property type="match status" value="1"/>
</dbReference>
<comment type="similarity">
    <text evidence="1 4">Belongs to the aldehyde dehydrogenase family.</text>
</comment>
<dbReference type="SUPFAM" id="SSF53720">
    <property type="entry name" value="ALDH-like"/>
    <property type="match status" value="1"/>
</dbReference>
<dbReference type="Pfam" id="PF00171">
    <property type="entry name" value="Aldedh"/>
    <property type="match status" value="1"/>
</dbReference>
<dbReference type="PANTHER" id="PTHR43353">
    <property type="entry name" value="SUCCINATE-SEMIALDEHYDE DEHYDROGENASE, MITOCHONDRIAL"/>
    <property type="match status" value="1"/>
</dbReference>
<dbReference type="InterPro" id="IPR050740">
    <property type="entry name" value="Aldehyde_DH_Superfamily"/>
</dbReference>
<accession>A0ABT2DFD5</accession>
<evidence type="ECO:0000313" key="7">
    <source>
        <dbReference type="Proteomes" id="UP001206126"/>
    </source>
</evidence>
<dbReference type="EMBL" id="JANUHB010000004">
    <property type="protein sequence ID" value="MCS0809554.1"/>
    <property type="molecule type" value="Genomic_DNA"/>
</dbReference>
<evidence type="ECO:0000256" key="1">
    <source>
        <dbReference type="ARBA" id="ARBA00009986"/>
    </source>
</evidence>
<comment type="caution">
    <text evidence="6">The sequence shown here is derived from an EMBL/GenBank/DDBJ whole genome shotgun (WGS) entry which is preliminary data.</text>
</comment>
<evidence type="ECO:0000313" key="6">
    <source>
        <dbReference type="EMBL" id="MCS0809554.1"/>
    </source>
</evidence>
<dbReference type="InterPro" id="IPR016163">
    <property type="entry name" value="Ald_DH_C"/>
</dbReference>
<dbReference type="InterPro" id="IPR015590">
    <property type="entry name" value="Aldehyde_DH_dom"/>
</dbReference>
<dbReference type="PROSITE" id="PS00070">
    <property type="entry name" value="ALDEHYDE_DEHYDR_CYS"/>
    <property type="match status" value="1"/>
</dbReference>
<feature type="domain" description="Aldehyde dehydrogenase" evidence="5">
    <location>
        <begin position="20"/>
        <end position="478"/>
    </location>
</feature>
<dbReference type="InterPro" id="IPR010102">
    <property type="entry name" value="Succ_semiAld_DH"/>
</dbReference>
<keyword evidence="2 4" id="KW-0560">Oxidoreductase</keyword>
<feature type="active site" evidence="3">
    <location>
        <position position="256"/>
    </location>
</feature>
<dbReference type="NCBIfam" id="TIGR01780">
    <property type="entry name" value="SSADH"/>
    <property type="match status" value="1"/>
</dbReference>
<dbReference type="InterPro" id="IPR016160">
    <property type="entry name" value="Ald_DH_CS_CYS"/>
</dbReference>
<dbReference type="Gene3D" id="3.40.605.10">
    <property type="entry name" value="Aldehyde Dehydrogenase, Chain A, domain 1"/>
    <property type="match status" value="1"/>
</dbReference>
<name>A0ABT2DFD5_9BURK</name>
<dbReference type="PROSITE" id="PS00687">
    <property type="entry name" value="ALDEHYDE_DEHYDR_GLU"/>
    <property type="match status" value="1"/>
</dbReference>
<dbReference type="RefSeq" id="WP_258823379.1">
    <property type="nucleotide sequence ID" value="NZ_JANUHB010000004.1"/>
</dbReference>
<evidence type="ECO:0000256" key="2">
    <source>
        <dbReference type="ARBA" id="ARBA00023002"/>
    </source>
</evidence>
<evidence type="ECO:0000256" key="4">
    <source>
        <dbReference type="RuleBase" id="RU003345"/>
    </source>
</evidence>
<gene>
    <name evidence="6" type="ORF">NX774_16650</name>
</gene>
<organism evidence="6 7">
    <name type="scientific">Massilia agilis</name>
    <dbReference type="NCBI Taxonomy" id="1811226"/>
    <lineage>
        <taxon>Bacteria</taxon>
        <taxon>Pseudomonadati</taxon>
        <taxon>Pseudomonadota</taxon>
        <taxon>Betaproteobacteria</taxon>
        <taxon>Burkholderiales</taxon>
        <taxon>Oxalobacteraceae</taxon>
        <taxon>Telluria group</taxon>
        <taxon>Massilia</taxon>
    </lineage>
</organism>
<dbReference type="InterPro" id="IPR016161">
    <property type="entry name" value="Ald_DH/histidinol_DH"/>
</dbReference>
<sequence>MLNLKDPSLLRQQAYIDGGWCDAEGGATVDVRNPATGEKIGTVPHMGAQETRRAIEAANAAWPAWRKKTAKERAAILRKWSDLMLENADDLAVLMTVEQGKPLAESKGEIGYAASFFEWFGEQAKRADGDVIPSPWPDRRIVVTKEPIGVCAAITPWNFPSAMITRKVAPALAAGCPIVLKPSELTPYSAFALAVLGERAGVPRGVFSIVTGDAQAIGGEMTGNPTVRKMSFTGSTAVGRLLMQQCAPTVKKISLELGGNAAFIVFDDADLDAAVEGAIASKYRNAGQTCVCANRLYVQDGVYDEFARRLVAKVQALKVGNGLEPGVTQGPLINAKAVEKVEDHLADALSKGAQVAVGGQRHALGHSFFQPTVLTGVTSDMKVAREETFGPLAPLFRFRTEEEVIGMVNNTEFGLASYFYSRDIGRVWRIAEAIETGMVGVNTGLISNELAPFGGVKQSGLGREGSKYGMDDYLVIKYICMGGI</sequence>
<protein>
    <submittedName>
        <fullName evidence="6">NAD-dependent succinate-semialdehyde dehydrogenase</fullName>
    </submittedName>
</protein>
<reference evidence="6 7" key="1">
    <citation type="submission" date="2022-08" db="EMBL/GenBank/DDBJ databases">
        <title>Reclassification of Massilia species as members of the genera Telluria, Duganella, Pseudoduganella, Mokoshia gen. nov. and Zemynaea gen. nov. using orthogonal and non-orthogonal genome-based approaches.</title>
        <authorList>
            <person name="Bowman J.P."/>
        </authorList>
    </citation>
    <scope>NUCLEOTIDE SEQUENCE [LARGE SCALE GENOMIC DNA]</scope>
    <source>
        <strain evidence="6 7">JCM 31605</strain>
    </source>
</reference>
<proteinExistence type="inferred from homology"/>
<evidence type="ECO:0000259" key="5">
    <source>
        <dbReference type="Pfam" id="PF00171"/>
    </source>
</evidence>
<dbReference type="Gene3D" id="3.40.309.10">
    <property type="entry name" value="Aldehyde Dehydrogenase, Chain A, domain 2"/>
    <property type="match status" value="1"/>
</dbReference>
<evidence type="ECO:0000256" key="3">
    <source>
        <dbReference type="PROSITE-ProRule" id="PRU10007"/>
    </source>
</evidence>
<dbReference type="CDD" id="cd07103">
    <property type="entry name" value="ALDH_F5_SSADH_GabD"/>
    <property type="match status" value="1"/>
</dbReference>